<dbReference type="PANTHER" id="PTHR28286">
    <property type="match status" value="1"/>
</dbReference>
<name>G8ZTK2_TORDE</name>
<dbReference type="SMART" id="SM01021">
    <property type="entry name" value="Bac_rhodopsin"/>
    <property type="match status" value="1"/>
</dbReference>
<feature type="transmembrane region" description="Helical" evidence="7">
    <location>
        <begin position="200"/>
        <end position="218"/>
    </location>
</feature>
<evidence type="ECO:0000313" key="9">
    <source>
        <dbReference type="Proteomes" id="UP000005627"/>
    </source>
</evidence>
<dbReference type="Proteomes" id="UP000005627">
    <property type="component" value="Chromosome 4"/>
</dbReference>
<dbReference type="RefSeq" id="XP_003681157.1">
    <property type="nucleotide sequence ID" value="XM_003681109.1"/>
</dbReference>
<feature type="transmembrane region" description="Helical" evidence="7">
    <location>
        <begin position="238"/>
        <end position="259"/>
    </location>
</feature>
<feature type="transmembrane region" description="Helical" evidence="7">
    <location>
        <begin position="142"/>
        <end position="162"/>
    </location>
</feature>
<dbReference type="Pfam" id="PF01036">
    <property type="entry name" value="Bac_rhodopsin"/>
    <property type="match status" value="1"/>
</dbReference>
<feature type="transmembrane region" description="Helical" evidence="7">
    <location>
        <begin position="63"/>
        <end position="82"/>
    </location>
</feature>
<dbReference type="EMBL" id="HE616745">
    <property type="protein sequence ID" value="CCE91946.1"/>
    <property type="molecule type" value="Genomic_DNA"/>
</dbReference>
<reference evidence="8 9" key="1">
    <citation type="journal article" date="2011" name="Proc. Natl. Acad. Sci. U.S.A.">
        <title>Evolutionary erosion of yeast sex chromosomes by mating-type switching accidents.</title>
        <authorList>
            <person name="Gordon J.L."/>
            <person name="Armisen D."/>
            <person name="Proux-Wera E."/>
            <person name="Oheigeartaigh S.S."/>
            <person name="Byrne K.P."/>
            <person name="Wolfe K.H."/>
        </authorList>
    </citation>
    <scope>NUCLEOTIDE SEQUENCE [LARGE SCALE GENOMIC DNA]</scope>
    <source>
        <strain evidence="9">ATCC 10662 / CBS 1146 / NBRC 0425 / NCYC 2629 / NRRL Y-866</strain>
    </source>
</reference>
<dbReference type="AlphaFoldDB" id="G8ZTK2"/>
<dbReference type="CDD" id="cd15239">
    <property type="entry name" value="7tm_YRO2_fungal-like"/>
    <property type="match status" value="1"/>
</dbReference>
<dbReference type="FunFam" id="1.20.1070.10:FF:000160">
    <property type="entry name" value="Related to Opsin-1"/>
    <property type="match status" value="1"/>
</dbReference>
<gene>
    <name evidence="8" type="primary">TDEL0D03620</name>
    <name evidence="8" type="ORF">TDEL_0D03620</name>
</gene>
<dbReference type="InterPro" id="IPR001425">
    <property type="entry name" value="Arc/bac/fun_rhodopsins"/>
</dbReference>
<accession>G8ZTK2</accession>
<protein>
    <submittedName>
        <fullName evidence="8">Uncharacterized protein</fullName>
    </submittedName>
</protein>
<feature type="compositionally biased region" description="Basic residues" evidence="6">
    <location>
        <begin position="307"/>
        <end position="316"/>
    </location>
</feature>
<evidence type="ECO:0000256" key="4">
    <source>
        <dbReference type="ARBA" id="ARBA00022989"/>
    </source>
</evidence>
<evidence type="ECO:0000256" key="2">
    <source>
        <dbReference type="ARBA" id="ARBA00008130"/>
    </source>
</evidence>
<dbReference type="InParanoid" id="G8ZTK2"/>
<dbReference type="GO" id="GO:0005783">
    <property type="term" value="C:endoplasmic reticulum"/>
    <property type="evidence" value="ECO:0007669"/>
    <property type="project" value="TreeGrafter"/>
</dbReference>
<feature type="compositionally biased region" description="Polar residues" evidence="6">
    <location>
        <begin position="284"/>
        <end position="298"/>
    </location>
</feature>
<dbReference type="OrthoDB" id="536545at2759"/>
<dbReference type="SUPFAM" id="SSF81321">
    <property type="entry name" value="Family A G protein-coupled receptor-like"/>
    <property type="match status" value="1"/>
</dbReference>
<proteinExistence type="inferred from homology"/>
<evidence type="ECO:0000256" key="7">
    <source>
        <dbReference type="SAM" id="Phobius"/>
    </source>
</evidence>
<comment type="subcellular location">
    <subcellularLocation>
        <location evidence="1">Membrane</location>
        <topology evidence="1">Multi-pass membrane protein</topology>
    </subcellularLocation>
</comment>
<keyword evidence="9" id="KW-1185">Reference proteome</keyword>
<dbReference type="GeneID" id="11502380"/>
<keyword evidence="4 7" id="KW-1133">Transmembrane helix</keyword>
<keyword evidence="5 7" id="KW-0472">Membrane</keyword>
<organism evidence="8 9">
    <name type="scientific">Torulaspora delbrueckii</name>
    <name type="common">Yeast</name>
    <name type="synonym">Candida colliculosa</name>
    <dbReference type="NCBI Taxonomy" id="4950"/>
    <lineage>
        <taxon>Eukaryota</taxon>
        <taxon>Fungi</taxon>
        <taxon>Dikarya</taxon>
        <taxon>Ascomycota</taxon>
        <taxon>Saccharomycotina</taxon>
        <taxon>Saccharomycetes</taxon>
        <taxon>Saccharomycetales</taxon>
        <taxon>Saccharomycetaceae</taxon>
        <taxon>Torulaspora</taxon>
    </lineage>
</organism>
<feature type="transmembrane region" description="Helical" evidence="7">
    <location>
        <begin position="117"/>
        <end position="135"/>
    </location>
</feature>
<feature type="transmembrane region" description="Helical" evidence="7">
    <location>
        <begin position="168"/>
        <end position="188"/>
    </location>
</feature>
<dbReference type="PANTHER" id="PTHR28286:SF1">
    <property type="entry name" value="30 KDA HEAT SHOCK PROTEIN-RELATED"/>
    <property type="match status" value="1"/>
</dbReference>
<dbReference type="Gene3D" id="1.20.1070.10">
    <property type="entry name" value="Rhodopsin 7-helix transmembrane proteins"/>
    <property type="match status" value="1"/>
</dbReference>
<feature type="transmembrane region" description="Helical" evidence="7">
    <location>
        <begin position="35"/>
        <end position="56"/>
    </location>
</feature>
<dbReference type="FunCoup" id="G8ZTK2">
    <property type="interactions" value="126"/>
</dbReference>
<evidence type="ECO:0000256" key="3">
    <source>
        <dbReference type="ARBA" id="ARBA00022692"/>
    </source>
</evidence>
<evidence type="ECO:0000256" key="5">
    <source>
        <dbReference type="ARBA" id="ARBA00023136"/>
    </source>
</evidence>
<dbReference type="eggNOG" id="ENOG502QQVQ">
    <property type="taxonomic scope" value="Eukaryota"/>
</dbReference>
<keyword evidence="3 7" id="KW-0812">Transmembrane</keyword>
<dbReference type="HOGENOM" id="CLU_054785_1_0_1"/>
<dbReference type="KEGG" id="tdl:TDEL_0D03620"/>
<comment type="similarity">
    <text evidence="2">Belongs to the archaeal/bacterial/fungal opsin family.</text>
</comment>
<feature type="region of interest" description="Disordered" evidence="6">
    <location>
        <begin position="282"/>
        <end position="316"/>
    </location>
</feature>
<evidence type="ECO:0000313" key="8">
    <source>
        <dbReference type="EMBL" id="CCE91946.1"/>
    </source>
</evidence>
<sequence>MSDFVELMKRGGNQAITINKPDGVDFHLTARGSDWLWTAFCVFLVMAMILIGLMFRKAPNERLFYYTAIAPVFFMAINYFTLASNLGWTPIKAKYNHVTTTTQQEHPGYRQVFYSRYIGWFLAFPWPVIQASLLGGTPIWQIAFNVGLTETWVVALLIAALVKTTYKWGYYSFAIAAGVVASISVMTTTRNLVKNMGKDVFQIFTCFYGVVMFLWGIYPISFGLSEGGNVIQPNSEAVFYGILDVLLLGVVPCLFVALASSVGLERLGYGPQAAFSPMPHEKTMNSIASARNSGETAVSTPKATPKPAKKAKKSKK</sequence>
<dbReference type="GO" id="GO:0005886">
    <property type="term" value="C:plasma membrane"/>
    <property type="evidence" value="ECO:0007669"/>
    <property type="project" value="TreeGrafter"/>
</dbReference>
<dbReference type="InterPro" id="IPR043476">
    <property type="entry name" value="Yro2-like_7TM"/>
</dbReference>
<evidence type="ECO:0000256" key="1">
    <source>
        <dbReference type="ARBA" id="ARBA00004141"/>
    </source>
</evidence>
<evidence type="ECO:0000256" key="6">
    <source>
        <dbReference type="SAM" id="MobiDB-lite"/>
    </source>
</evidence>